<evidence type="ECO:0000256" key="11">
    <source>
        <dbReference type="PIRSR" id="PIRSR003027-1"/>
    </source>
</evidence>
<dbReference type="PRINTS" id="PR00619">
    <property type="entry name" value="GATAZNFINGER"/>
</dbReference>
<dbReference type="SMART" id="SM00401">
    <property type="entry name" value="ZnF_GATA"/>
    <property type="match status" value="2"/>
</dbReference>
<dbReference type="SUPFAM" id="SSF57716">
    <property type="entry name" value="Glucocorticoid receptor-like (DNA-binding domain)"/>
    <property type="match status" value="2"/>
</dbReference>
<dbReference type="GO" id="GO:0045944">
    <property type="term" value="P:positive regulation of transcription by RNA polymerase II"/>
    <property type="evidence" value="ECO:0007669"/>
    <property type="project" value="TreeGrafter"/>
</dbReference>
<evidence type="ECO:0000256" key="3">
    <source>
        <dbReference type="ARBA" id="ARBA00022737"/>
    </source>
</evidence>
<dbReference type="PANTHER" id="PTHR10071">
    <property type="entry name" value="TRANSCRIPTION FACTOR GATA FAMILY MEMBER"/>
    <property type="match status" value="1"/>
</dbReference>
<keyword evidence="9" id="KW-0804">Transcription</keyword>
<feature type="zinc finger region" description="GATA-type 1" evidence="11">
    <location>
        <begin position="232"/>
        <end position="256"/>
    </location>
</feature>
<evidence type="ECO:0000256" key="1">
    <source>
        <dbReference type="ARBA" id="ARBA00004123"/>
    </source>
</evidence>
<keyword evidence="3" id="KW-0677">Repeat</keyword>
<keyword evidence="5 11" id="KW-0862">Zinc</keyword>
<dbReference type="EMBL" id="HAAD01004980">
    <property type="protein sequence ID" value="CDG71212.1"/>
    <property type="molecule type" value="mRNA"/>
</dbReference>
<dbReference type="GO" id="GO:0000981">
    <property type="term" value="F:DNA-binding transcription factor activity, RNA polymerase II-specific"/>
    <property type="evidence" value="ECO:0007669"/>
    <property type="project" value="InterPro"/>
</dbReference>
<evidence type="ECO:0000256" key="4">
    <source>
        <dbReference type="ARBA" id="ARBA00022771"/>
    </source>
</evidence>
<protein>
    <submittedName>
        <fullName evidence="14">Endothelial transcription factor GATA-2</fullName>
    </submittedName>
</protein>
<evidence type="ECO:0000256" key="9">
    <source>
        <dbReference type="ARBA" id="ARBA00023163"/>
    </source>
</evidence>
<dbReference type="GO" id="GO:0008270">
    <property type="term" value="F:zinc ion binding"/>
    <property type="evidence" value="ECO:0007669"/>
    <property type="project" value="UniProtKB-KW"/>
</dbReference>
<name>T2MH05_HYDVU</name>
<evidence type="ECO:0000256" key="8">
    <source>
        <dbReference type="ARBA" id="ARBA00023159"/>
    </source>
</evidence>
<comment type="subcellular location">
    <subcellularLocation>
        <location evidence="1">Nucleus</location>
    </subcellularLocation>
</comment>
<dbReference type="PANTHER" id="PTHR10071:SF281">
    <property type="entry name" value="BOX A-BINDING FACTOR-RELATED"/>
    <property type="match status" value="1"/>
</dbReference>
<gene>
    <name evidence="14" type="primary">GATA2</name>
</gene>
<proteinExistence type="evidence at transcript level"/>
<reference evidence="14" key="1">
    <citation type="journal article" date="2013" name="Genome Biol. Evol.">
        <title>Punctuated emergences of genetic and phenotypic innovations in eumetazoan, bilaterian, euteleostome, and hominidae ancestors.</title>
        <authorList>
            <person name="Wenger Y."/>
            <person name="Galliot B."/>
        </authorList>
    </citation>
    <scope>NUCLEOTIDE SEQUENCE</scope>
    <source>
        <tissue evidence="14">Whole animals</tissue>
    </source>
</reference>
<feature type="region of interest" description="Disordered" evidence="12">
    <location>
        <begin position="31"/>
        <end position="53"/>
    </location>
</feature>
<feature type="domain" description="GATA-type" evidence="13">
    <location>
        <begin position="226"/>
        <end position="280"/>
    </location>
</feature>
<keyword evidence="4 11" id="KW-0863">Zinc-finger</keyword>
<feature type="compositionally biased region" description="Basic residues" evidence="12">
    <location>
        <begin position="333"/>
        <end position="345"/>
    </location>
</feature>
<evidence type="ECO:0000256" key="10">
    <source>
        <dbReference type="ARBA" id="ARBA00023242"/>
    </source>
</evidence>
<keyword evidence="10" id="KW-0539">Nucleus</keyword>
<accession>T2MH05</accession>
<dbReference type="Gene3D" id="3.30.50.10">
    <property type="entry name" value="Erythroid Transcription Factor GATA-1, subunit A"/>
    <property type="match status" value="2"/>
</dbReference>
<dbReference type="InterPro" id="IPR039355">
    <property type="entry name" value="Transcription_factor_GATA"/>
</dbReference>
<feature type="region of interest" description="Disordered" evidence="12">
    <location>
        <begin position="329"/>
        <end position="348"/>
    </location>
</feature>
<evidence type="ECO:0000259" key="13">
    <source>
        <dbReference type="PROSITE" id="PS50114"/>
    </source>
</evidence>
<evidence type="ECO:0000256" key="6">
    <source>
        <dbReference type="ARBA" id="ARBA00023015"/>
    </source>
</evidence>
<dbReference type="GO" id="GO:0045165">
    <property type="term" value="P:cell fate commitment"/>
    <property type="evidence" value="ECO:0007669"/>
    <property type="project" value="TreeGrafter"/>
</dbReference>
<keyword evidence="8" id="KW-0010">Activator</keyword>
<evidence type="ECO:0000256" key="12">
    <source>
        <dbReference type="SAM" id="MobiDB-lite"/>
    </source>
</evidence>
<dbReference type="OrthoDB" id="515401at2759"/>
<dbReference type="InterPro" id="IPR013088">
    <property type="entry name" value="Znf_NHR/GATA"/>
</dbReference>
<dbReference type="CDD" id="cd00202">
    <property type="entry name" value="ZnF_GATA"/>
    <property type="match status" value="2"/>
</dbReference>
<dbReference type="GO" id="GO:0005634">
    <property type="term" value="C:nucleus"/>
    <property type="evidence" value="ECO:0007669"/>
    <property type="project" value="UniProtKB-SubCell"/>
</dbReference>
<dbReference type="AlphaFoldDB" id="T2MH05"/>
<dbReference type="InterPro" id="IPR000679">
    <property type="entry name" value="Znf_GATA"/>
</dbReference>
<feature type="compositionally biased region" description="Polar residues" evidence="12">
    <location>
        <begin position="31"/>
        <end position="43"/>
    </location>
</feature>
<keyword evidence="7" id="KW-0238">DNA-binding</keyword>
<evidence type="ECO:0000256" key="2">
    <source>
        <dbReference type="ARBA" id="ARBA00022723"/>
    </source>
</evidence>
<keyword evidence="6" id="KW-0805">Transcription regulation</keyword>
<feature type="zinc finger region" description="GATA-type 2" evidence="11">
    <location>
        <begin position="286"/>
        <end position="310"/>
    </location>
</feature>
<evidence type="ECO:0000313" key="14">
    <source>
        <dbReference type="EMBL" id="CDG71212.1"/>
    </source>
</evidence>
<dbReference type="FunFam" id="3.30.50.10:FF:000001">
    <property type="entry name" value="GATA transcription factor (GATAd)"/>
    <property type="match status" value="1"/>
</dbReference>
<dbReference type="GO" id="GO:0000978">
    <property type="term" value="F:RNA polymerase II cis-regulatory region sequence-specific DNA binding"/>
    <property type="evidence" value="ECO:0007669"/>
    <property type="project" value="TreeGrafter"/>
</dbReference>
<dbReference type="Pfam" id="PF00320">
    <property type="entry name" value="GATA"/>
    <property type="match status" value="2"/>
</dbReference>
<dbReference type="GO" id="GO:0000122">
    <property type="term" value="P:negative regulation of transcription by RNA polymerase II"/>
    <property type="evidence" value="ECO:0007669"/>
    <property type="project" value="TreeGrafter"/>
</dbReference>
<sequence>MKTMEMHSGEHTRWFHPAMYMYPESQTSVLPNELSPSYNNDGNESYYHSGPHNDVGRNFSGHVSYHSLCHPPSPLPHSPLNNSEANPNVSSRLYIPNACTNSRSSHLFQTTNTYGNPSPSIWQHMNTIGPGSTYSSTLPQFSNPHNNIMKQEHIKDHLAPHLEISSHYSSDDMKLKLGQPLPNYSPYPPQLYSHVSQPDFGSNGMSFDMLPGFPRCRTGSRSNSGDFEGRECMNCGATSTPLWRRDTRGHYLCNACGLYHKMNGANRPLIKPKRRLSQARRTGIVCSNCKTSQTTLWRRNGSGEPVCNACGLYYKLHKVNRPLTMKKDGIQTRNRKSTGKNKKLKKESSIMNESIQHLGYQPLHSQSLLTENIYSGQTHLGNTELRTEKLAIHLNHILSSMGQGKNGIDVF</sequence>
<organism evidence="14">
    <name type="scientific">Hydra vulgaris</name>
    <name type="common">Hydra</name>
    <name type="synonym">Hydra attenuata</name>
    <dbReference type="NCBI Taxonomy" id="6087"/>
    <lineage>
        <taxon>Eukaryota</taxon>
        <taxon>Metazoa</taxon>
        <taxon>Cnidaria</taxon>
        <taxon>Hydrozoa</taxon>
        <taxon>Hydroidolina</taxon>
        <taxon>Anthoathecata</taxon>
        <taxon>Aplanulata</taxon>
        <taxon>Hydridae</taxon>
        <taxon>Hydra</taxon>
    </lineage>
</organism>
<evidence type="ECO:0000256" key="5">
    <source>
        <dbReference type="ARBA" id="ARBA00022833"/>
    </source>
</evidence>
<dbReference type="FunFam" id="3.30.50.10:FF:000032">
    <property type="entry name" value="Transcription factor GATA-3"/>
    <property type="match status" value="1"/>
</dbReference>
<feature type="domain" description="GATA-type" evidence="13">
    <location>
        <begin position="280"/>
        <end position="333"/>
    </location>
</feature>
<dbReference type="PROSITE" id="PS00344">
    <property type="entry name" value="GATA_ZN_FINGER_1"/>
    <property type="match status" value="2"/>
</dbReference>
<dbReference type="PROSITE" id="PS50114">
    <property type="entry name" value="GATA_ZN_FINGER_2"/>
    <property type="match status" value="2"/>
</dbReference>
<evidence type="ECO:0000256" key="7">
    <source>
        <dbReference type="ARBA" id="ARBA00023125"/>
    </source>
</evidence>
<keyword evidence="2 11" id="KW-0479">Metal-binding</keyword>